<dbReference type="SMART" id="SM00360">
    <property type="entry name" value="RRM"/>
    <property type="match status" value="2"/>
</dbReference>
<dbReference type="PANTHER" id="PTHR48033:SF10">
    <property type="entry name" value="RNA-BINDING PROTEIN SQUID"/>
    <property type="match status" value="1"/>
</dbReference>
<dbReference type="STRING" id="334426.A0A0R3PTC3"/>
<dbReference type="GO" id="GO:0010468">
    <property type="term" value="P:regulation of gene expression"/>
    <property type="evidence" value="ECO:0007669"/>
    <property type="project" value="TreeGrafter"/>
</dbReference>
<dbReference type="PROSITE" id="PS50102">
    <property type="entry name" value="RRM"/>
    <property type="match status" value="2"/>
</dbReference>
<evidence type="ECO:0000259" key="5">
    <source>
        <dbReference type="PROSITE" id="PS50102"/>
    </source>
</evidence>
<dbReference type="CDD" id="cd00590">
    <property type="entry name" value="RRM_SF"/>
    <property type="match status" value="1"/>
</dbReference>
<comment type="subcellular location">
    <subcellularLocation>
        <location evidence="1">Nucleus</location>
    </subcellularLocation>
</comment>
<dbReference type="InterPro" id="IPR012677">
    <property type="entry name" value="Nucleotide-bd_a/b_plait_sf"/>
</dbReference>
<dbReference type="OrthoDB" id="5775724at2759"/>
<keyword evidence="7" id="KW-1185">Reference proteome</keyword>
<accession>A0A0R3PTC3</accession>
<feature type="region of interest" description="Disordered" evidence="4">
    <location>
        <begin position="255"/>
        <end position="274"/>
    </location>
</feature>
<evidence type="ECO:0000313" key="6">
    <source>
        <dbReference type="EMBL" id="VDM60594.1"/>
    </source>
</evidence>
<dbReference type="GO" id="GO:0005654">
    <property type="term" value="C:nucleoplasm"/>
    <property type="evidence" value="ECO:0007669"/>
    <property type="project" value="TreeGrafter"/>
</dbReference>
<dbReference type="Pfam" id="PF00076">
    <property type="entry name" value="RRM_1"/>
    <property type="match status" value="2"/>
</dbReference>
<feature type="domain" description="RRM" evidence="5">
    <location>
        <begin position="4"/>
        <end position="81"/>
    </location>
</feature>
<proteinExistence type="predicted"/>
<dbReference type="OMA" id="HCINGRS"/>
<dbReference type="GO" id="GO:0003723">
    <property type="term" value="F:RNA binding"/>
    <property type="evidence" value="ECO:0007669"/>
    <property type="project" value="UniProtKB-UniRule"/>
</dbReference>
<dbReference type="InterPro" id="IPR035979">
    <property type="entry name" value="RBD_domain_sf"/>
</dbReference>
<reference evidence="6 7" key="2">
    <citation type="submission" date="2018-11" db="EMBL/GenBank/DDBJ databases">
        <authorList>
            <consortium name="Pathogen Informatics"/>
        </authorList>
    </citation>
    <scope>NUCLEOTIDE SEQUENCE [LARGE SCALE GENOMIC DNA]</scope>
    <source>
        <strain evidence="6 7">Costa Rica</strain>
    </source>
</reference>
<dbReference type="WBParaSite" id="ACOC_0000900801-mRNA-1">
    <property type="protein sequence ID" value="ACOC_0000900801-mRNA-1"/>
    <property type="gene ID" value="ACOC_0000900801"/>
</dbReference>
<dbReference type="SUPFAM" id="SSF54928">
    <property type="entry name" value="RNA-binding domain, RBD"/>
    <property type="match status" value="2"/>
</dbReference>
<evidence type="ECO:0000313" key="8">
    <source>
        <dbReference type="WBParaSite" id="ACOC_0000900801-mRNA-1"/>
    </source>
</evidence>
<reference evidence="8" key="1">
    <citation type="submission" date="2017-02" db="UniProtKB">
        <authorList>
            <consortium name="WormBaseParasite"/>
        </authorList>
    </citation>
    <scope>IDENTIFICATION</scope>
</reference>
<dbReference type="InterPro" id="IPR000504">
    <property type="entry name" value="RRM_dom"/>
</dbReference>
<keyword evidence="2" id="KW-0539">Nucleus</keyword>
<evidence type="ECO:0000256" key="4">
    <source>
        <dbReference type="SAM" id="MobiDB-lite"/>
    </source>
</evidence>
<dbReference type="PANTHER" id="PTHR48033">
    <property type="entry name" value="RNA-BINDING (RRM/RBD/RNP MOTIFS) FAMILY PROTEIN"/>
    <property type="match status" value="1"/>
</dbReference>
<evidence type="ECO:0000256" key="1">
    <source>
        <dbReference type="ARBA" id="ARBA00004123"/>
    </source>
</evidence>
<dbReference type="AlphaFoldDB" id="A0A0R3PTC3"/>
<gene>
    <name evidence="6" type="ORF">ACOC_LOCUS9009</name>
</gene>
<evidence type="ECO:0000256" key="2">
    <source>
        <dbReference type="ARBA" id="ARBA00023242"/>
    </source>
</evidence>
<dbReference type="Proteomes" id="UP000267027">
    <property type="component" value="Unassembled WGS sequence"/>
</dbReference>
<dbReference type="Gene3D" id="3.30.70.330">
    <property type="match status" value="2"/>
</dbReference>
<keyword evidence="3" id="KW-0694">RNA-binding</keyword>
<evidence type="ECO:0000313" key="7">
    <source>
        <dbReference type="Proteomes" id="UP000267027"/>
    </source>
</evidence>
<name>A0A0R3PTC3_ANGCS</name>
<dbReference type="GO" id="GO:0000785">
    <property type="term" value="C:chromatin"/>
    <property type="evidence" value="ECO:0007669"/>
    <property type="project" value="TreeGrafter"/>
</dbReference>
<feature type="domain" description="RRM" evidence="5">
    <location>
        <begin position="94"/>
        <end position="170"/>
    </location>
</feature>
<dbReference type="EMBL" id="UYYA01004234">
    <property type="protein sequence ID" value="VDM60594.1"/>
    <property type="molecule type" value="Genomic_DNA"/>
</dbReference>
<evidence type="ECO:0000256" key="3">
    <source>
        <dbReference type="PROSITE-ProRule" id="PRU00176"/>
    </source>
</evidence>
<protein>
    <submittedName>
        <fullName evidence="8">RRM domain-containing protein</fullName>
    </submittedName>
</protein>
<sequence length="286" mass="32635">MSSRRLFVSGLANNVPEDVIRSYFSRFGYLSEFTLPIEHDTGMNRGYAYITFSDDVSTSKCLEESSHKFQNRDITVTKLSDENNLATISTLKSRSLFVSFLGVENVTEESLRQAFSGFGNISSIHIAKDEDGRILYYAIIKFDHEEAVDSCLSVNHCINGRSITIRKAVTRERLKLAEQYAREQAHLEEHRKHGYAGYGQPPANAAVKVWYTYHSISSTLRVKYHGEMQQYQMQRQYRNALDQATFHNAYNYNLSSQSESGSSEPHHMSDETGIVARMRNYGYSGQ</sequence>
<organism evidence="8">
    <name type="scientific">Angiostrongylus costaricensis</name>
    <name type="common">Nematode worm</name>
    <dbReference type="NCBI Taxonomy" id="334426"/>
    <lineage>
        <taxon>Eukaryota</taxon>
        <taxon>Metazoa</taxon>
        <taxon>Ecdysozoa</taxon>
        <taxon>Nematoda</taxon>
        <taxon>Chromadorea</taxon>
        <taxon>Rhabditida</taxon>
        <taxon>Rhabditina</taxon>
        <taxon>Rhabditomorpha</taxon>
        <taxon>Strongyloidea</taxon>
        <taxon>Metastrongylidae</taxon>
        <taxon>Angiostrongylus</taxon>
    </lineage>
</organism>